<proteinExistence type="predicted"/>
<dbReference type="STRING" id="73230.A0A2B7ZGC9"/>
<name>A0A2B7ZGC9_9EURO</name>
<gene>
    <name evidence="3" type="ORF">GX50_04970</name>
</gene>
<evidence type="ECO:0000256" key="2">
    <source>
        <dbReference type="SAM" id="SignalP"/>
    </source>
</evidence>
<dbReference type="EMBL" id="PDND01000099">
    <property type="protein sequence ID" value="PGH32239.1"/>
    <property type="molecule type" value="Genomic_DNA"/>
</dbReference>
<reference evidence="3 4" key="1">
    <citation type="submission" date="2017-10" db="EMBL/GenBank/DDBJ databases">
        <title>Comparative genomics in systemic dimorphic fungi from Ajellomycetaceae.</title>
        <authorList>
            <person name="Munoz J.F."/>
            <person name="Mcewen J.G."/>
            <person name="Clay O.K."/>
            <person name="Cuomo C.A."/>
        </authorList>
    </citation>
    <scope>NUCLEOTIDE SEQUENCE [LARGE SCALE GENOMIC DNA]</scope>
    <source>
        <strain evidence="3 4">UAMH4076</strain>
    </source>
</reference>
<sequence>MLLLHFLFTSYLITHATAKKSGNDAFSSIKTGCCPSGPEFPQAISHLNATGAFPIVGLHLDDSAIATPNNNPPSSTQPPSNWTWTTTVMEVPLGSGNNDNDNGNGSFSSTNQIFTLDIPIDVDIYSSEHGRNVCVLLLKMVTVNQNDPGNCENIFPRAEIERMREDLVRRVGEMSAGGDSSPCAGVEGTSWQDIISPYYRNNSTLATRNTTVAAQYHSSTITTHPSTDHSAYDAALVRTQPIFLLGYSVDPKILAGPVIVKRELAETRFTCVRVREVLKGSRGGETSSASGGGGGGLGRGLVMSSSNVGGVAMWLGLVGGWLVFF</sequence>
<dbReference type="VEuPathDB" id="FungiDB:EMCG_04124"/>
<keyword evidence="2" id="KW-0732">Signal</keyword>
<dbReference type="Proteomes" id="UP000226031">
    <property type="component" value="Unassembled WGS sequence"/>
</dbReference>
<evidence type="ECO:0000256" key="1">
    <source>
        <dbReference type="SAM" id="MobiDB-lite"/>
    </source>
</evidence>
<protein>
    <submittedName>
        <fullName evidence="3">Uncharacterized protein</fullName>
    </submittedName>
</protein>
<keyword evidence="4" id="KW-1185">Reference proteome</keyword>
<feature type="region of interest" description="Disordered" evidence="1">
    <location>
        <begin position="64"/>
        <end position="83"/>
    </location>
</feature>
<feature type="compositionally biased region" description="Low complexity" evidence="1">
    <location>
        <begin position="67"/>
        <end position="83"/>
    </location>
</feature>
<dbReference type="AlphaFoldDB" id="A0A2B7ZGC9"/>
<comment type="caution">
    <text evidence="3">The sequence shown here is derived from an EMBL/GenBank/DDBJ whole genome shotgun (WGS) entry which is preliminary data.</text>
</comment>
<feature type="chain" id="PRO_5013219641" evidence="2">
    <location>
        <begin position="19"/>
        <end position="325"/>
    </location>
</feature>
<evidence type="ECO:0000313" key="3">
    <source>
        <dbReference type="EMBL" id="PGH32239.1"/>
    </source>
</evidence>
<organism evidence="3 4">
    <name type="scientific">[Emmonsia] crescens</name>
    <dbReference type="NCBI Taxonomy" id="73230"/>
    <lineage>
        <taxon>Eukaryota</taxon>
        <taxon>Fungi</taxon>
        <taxon>Dikarya</taxon>
        <taxon>Ascomycota</taxon>
        <taxon>Pezizomycotina</taxon>
        <taxon>Eurotiomycetes</taxon>
        <taxon>Eurotiomycetidae</taxon>
        <taxon>Onygenales</taxon>
        <taxon>Ajellomycetaceae</taxon>
        <taxon>Emergomyces</taxon>
    </lineage>
</organism>
<accession>A0A2B7ZGC9</accession>
<evidence type="ECO:0000313" key="4">
    <source>
        <dbReference type="Proteomes" id="UP000226031"/>
    </source>
</evidence>
<feature type="signal peptide" evidence="2">
    <location>
        <begin position="1"/>
        <end position="18"/>
    </location>
</feature>